<organism evidence="5 6">
    <name type="scientific">Photobacterium aquimaris</name>
    <dbReference type="NCBI Taxonomy" id="512643"/>
    <lineage>
        <taxon>Bacteria</taxon>
        <taxon>Pseudomonadati</taxon>
        <taxon>Pseudomonadota</taxon>
        <taxon>Gammaproteobacteria</taxon>
        <taxon>Vibrionales</taxon>
        <taxon>Vibrionaceae</taxon>
        <taxon>Photobacterium</taxon>
    </lineage>
</organism>
<name>A0A1Y6KVF9_9GAMM</name>
<dbReference type="InterPro" id="IPR051487">
    <property type="entry name" value="Ser/Thr_Proteases_Immune/Dev"/>
</dbReference>
<dbReference type="InterPro" id="IPR018114">
    <property type="entry name" value="TRYPSIN_HIS"/>
</dbReference>
<dbReference type="CDD" id="cd00190">
    <property type="entry name" value="Tryp_SPc"/>
    <property type="match status" value="1"/>
</dbReference>
<keyword evidence="6" id="KW-1185">Reference proteome</keyword>
<evidence type="ECO:0000256" key="1">
    <source>
        <dbReference type="ARBA" id="ARBA00023157"/>
    </source>
</evidence>
<evidence type="ECO:0000256" key="2">
    <source>
        <dbReference type="RuleBase" id="RU363034"/>
    </source>
</evidence>
<gene>
    <name evidence="5" type="ORF">PAQU9191_01253</name>
</gene>
<dbReference type="SUPFAM" id="SSF50494">
    <property type="entry name" value="Trypsin-like serine proteases"/>
    <property type="match status" value="1"/>
</dbReference>
<dbReference type="PROSITE" id="PS50240">
    <property type="entry name" value="TRYPSIN_DOM"/>
    <property type="match status" value="1"/>
</dbReference>
<dbReference type="AlphaFoldDB" id="A0A1Y6KVF9"/>
<proteinExistence type="predicted"/>
<dbReference type="Proteomes" id="UP000196485">
    <property type="component" value="Unassembled WGS sequence"/>
</dbReference>
<keyword evidence="2" id="KW-0645">Protease</keyword>
<dbReference type="EMBL" id="FYAH01000002">
    <property type="protein sequence ID" value="SMY16022.1"/>
    <property type="molecule type" value="Genomic_DNA"/>
</dbReference>
<evidence type="ECO:0000259" key="4">
    <source>
        <dbReference type="PROSITE" id="PS50240"/>
    </source>
</evidence>
<sequence length="374" mass="41390">MPLLYLKRTMRHLLLFVFIVVGDISHHAYASQASPKAINSNPASLYAPLLLPWQAALTSSNTSDVYCGAVVISDYWLITAAHCNNNKYIHHVVAGVSSIPQSGSQPLPAHYKFNITHRISHPNYDKTVFANDIALIRVDRSLLTVAKPILITSLTDQQTADNIFANQWVTHQNSQANLIASGWGKTNVDSTFSYPAQLQLITLAGVPDDLCSGLRTDNSNIICADSNIDGLIKDVCSGDSGGPLIWQDSQKKADNDFGLRVIGITSNGEQCQDRLNDPTHQYQQLPGQYTELAPLRAWLESYIKQYDQLTDFSLSTHNSAPNYNQDPFIVANDYPQDYQLVETHSSSAGSIPLSIFIILIAIALFRKRMNDNNK</sequence>
<dbReference type="InterPro" id="IPR009003">
    <property type="entry name" value="Peptidase_S1_PA"/>
</dbReference>
<dbReference type="InterPro" id="IPR001314">
    <property type="entry name" value="Peptidase_S1A"/>
</dbReference>
<dbReference type="Pfam" id="PF00089">
    <property type="entry name" value="Trypsin"/>
    <property type="match status" value="1"/>
</dbReference>
<evidence type="ECO:0000313" key="6">
    <source>
        <dbReference type="Proteomes" id="UP000196485"/>
    </source>
</evidence>
<dbReference type="InterPro" id="IPR043504">
    <property type="entry name" value="Peptidase_S1_PA_chymotrypsin"/>
</dbReference>
<keyword evidence="3" id="KW-1133">Transmembrane helix</keyword>
<dbReference type="RefSeq" id="WP_087820162.1">
    <property type="nucleotide sequence ID" value="NZ_FYAH01000002.1"/>
</dbReference>
<accession>A0A1Y6KVF9</accession>
<keyword evidence="3" id="KW-0472">Membrane</keyword>
<dbReference type="Gene3D" id="2.40.10.10">
    <property type="entry name" value="Trypsin-like serine proteases"/>
    <property type="match status" value="2"/>
</dbReference>
<dbReference type="GO" id="GO:0004252">
    <property type="term" value="F:serine-type endopeptidase activity"/>
    <property type="evidence" value="ECO:0007669"/>
    <property type="project" value="InterPro"/>
</dbReference>
<dbReference type="PROSITE" id="PS00134">
    <property type="entry name" value="TRYPSIN_HIS"/>
    <property type="match status" value="1"/>
</dbReference>
<evidence type="ECO:0000313" key="5">
    <source>
        <dbReference type="EMBL" id="SMY16022.1"/>
    </source>
</evidence>
<keyword evidence="1" id="KW-1015">Disulfide bond</keyword>
<dbReference type="GO" id="GO:0006508">
    <property type="term" value="P:proteolysis"/>
    <property type="evidence" value="ECO:0007669"/>
    <property type="project" value="UniProtKB-KW"/>
</dbReference>
<protein>
    <submittedName>
        <fullName evidence="5">Trypsin</fullName>
    </submittedName>
</protein>
<dbReference type="InterPro" id="IPR033116">
    <property type="entry name" value="TRYPSIN_SER"/>
</dbReference>
<dbReference type="InterPro" id="IPR001254">
    <property type="entry name" value="Trypsin_dom"/>
</dbReference>
<dbReference type="FunFam" id="2.40.10.10:FF:000068">
    <property type="entry name" value="transmembrane protease serine 2"/>
    <property type="match status" value="1"/>
</dbReference>
<keyword evidence="2" id="KW-0720">Serine protease</keyword>
<dbReference type="SMART" id="SM00020">
    <property type="entry name" value="Tryp_SPc"/>
    <property type="match status" value="1"/>
</dbReference>
<keyword evidence="2" id="KW-0378">Hydrolase</keyword>
<feature type="domain" description="Peptidase S1" evidence="4">
    <location>
        <begin position="19"/>
        <end position="304"/>
    </location>
</feature>
<keyword evidence="3" id="KW-0812">Transmembrane</keyword>
<dbReference type="PRINTS" id="PR00722">
    <property type="entry name" value="CHYMOTRYPSIN"/>
</dbReference>
<dbReference type="PROSITE" id="PS00135">
    <property type="entry name" value="TRYPSIN_SER"/>
    <property type="match status" value="1"/>
</dbReference>
<evidence type="ECO:0000256" key="3">
    <source>
        <dbReference type="SAM" id="Phobius"/>
    </source>
</evidence>
<reference evidence="6" key="1">
    <citation type="submission" date="2017-06" db="EMBL/GenBank/DDBJ databases">
        <authorList>
            <person name="Rodrigo-Torres L."/>
            <person name="Arahal R. D."/>
            <person name="Lucena T."/>
        </authorList>
    </citation>
    <scope>NUCLEOTIDE SEQUENCE [LARGE SCALE GENOMIC DNA]</scope>
    <source>
        <strain evidence="6">type strain: CECT 9192</strain>
    </source>
</reference>
<dbReference type="PANTHER" id="PTHR24256">
    <property type="entry name" value="TRYPTASE-RELATED"/>
    <property type="match status" value="1"/>
</dbReference>
<feature type="transmembrane region" description="Helical" evidence="3">
    <location>
        <begin position="347"/>
        <end position="365"/>
    </location>
</feature>